<feature type="repeat" description="WD" evidence="1">
    <location>
        <begin position="57"/>
        <end position="98"/>
    </location>
</feature>
<evidence type="ECO:0000256" key="1">
    <source>
        <dbReference type="PROSITE-ProRule" id="PRU00221"/>
    </source>
</evidence>
<sequence>MEDLKFRRIVSSRHRVEFLAFSSSKRWGTLLGACFGDYSVRLYDCSGDEEAVLLACFTEHTSNVWGLCFSSDGSLLASCSSDKQLIVYSVDQVSVLKVLTLHSGTVWSCKFLSSQNLLASASEDCTVKITSVDTGDFTIGITGCQ</sequence>
<accession>A0A1X7U5Z5</accession>
<reference evidence="2" key="1">
    <citation type="submission" date="2017-05" db="UniProtKB">
        <authorList>
            <consortium name="EnsemblMetazoa"/>
        </authorList>
    </citation>
    <scope>IDENTIFICATION</scope>
</reference>
<dbReference type="PANTHER" id="PTHR19879:SF9">
    <property type="entry name" value="TRANSCRIPTION INITIATION FACTOR TFIID SUBUNIT 5"/>
    <property type="match status" value="1"/>
</dbReference>
<evidence type="ECO:0000313" key="2">
    <source>
        <dbReference type="EnsemblMetazoa" id="Aqu2.1.22881_001"/>
    </source>
</evidence>
<dbReference type="InterPro" id="IPR001680">
    <property type="entry name" value="WD40_rpt"/>
</dbReference>
<name>A0A1X7U5Z5_AMPQE</name>
<proteinExistence type="predicted"/>
<dbReference type="Pfam" id="PF00400">
    <property type="entry name" value="WD40"/>
    <property type="match status" value="2"/>
</dbReference>
<dbReference type="InterPro" id="IPR036322">
    <property type="entry name" value="WD40_repeat_dom_sf"/>
</dbReference>
<dbReference type="STRING" id="400682.A0A1X7U5Z5"/>
<dbReference type="AlphaFoldDB" id="A0A1X7U5Z5"/>
<keyword evidence="1" id="KW-0853">WD repeat</keyword>
<dbReference type="InParanoid" id="A0A1X7U5Z5"/>
<dbReference type="Gene3D" id="2.130.10.10">
    <property type="entry name" value="YVTN repeat-like/Quinoprotein amine dehydrogenase"/>
    <property type="match status" value="1"/>
</dbReference>
<protein>
    <submittedName>
        <fullName evidence="2">Uncharacterized protein</fullName>
    </submittedName>
</protein>
<dbReference type="InterPro" id="IPR015943">
    <property type="entry name" value="WD40/YVTN_repeat-like_dom_sf"/>
</dbReference>
<organism evidence="2">
    <name type="scientific">Amphimedon queenslandica</name>
    <name type="common">Sponge</name>
    <dbReference type="NCBI Taxonomy" id="400682"/>
    <lineage>
        <taxon>Eukaryota</taxon>
        <taxon>Metazoa</taxon>
        <taxon>Porifera</taxon>
        <taxon>Demospongiae</taxon>
        <taxon>Heteroscleromorpha</taxon>
        <taxon>Haplosclerida</taxon>
        <taxon>Niphatidae</taxon>
        <taxon>Amphimedon</taxon>
    </lineage>
</organism>
<dbReference type="PROSITE" id="PS50082">
    <property type="entry name" value="WD_REPEATS_2"/>
    <property type="match status" value="1"/>
</dbReference>
<dbReference type="SUPFAM" id="SSF50978">
    <property type="entry name" value="WD40 repeat-like"/>
    <property type="match status" value="1"/>
</dbReference>
<dbReference type="EnsemblMetazoa" id="Aqu2.1.22881_001">
    <property type="protein sequence ID" value="Aqu2.1.22881_001"/>
    <property type="gene ID" value="Aqu2.1.22881"/>
</dbReference>
<dbReference type="PANTHER" id="PTHR19879">
    <property type="entry name" value="TRANSCRIPTION INITIATION FACTOR TFIID"/>
    <property type="match status" value="1"/>
</dbReference>
<dbReference type="OrthoDB" id="2096344at2759"/>
<dbReference type="SMART" id="SM00320">
    <property type="entry name" value="WD40"/>
    <property type="match status" value="3"/>
</dbReference>